<reference evidence="2 3" key="1">
    <citation type="submission" date="2014-06" db="EMBL/GenBank/DDBJ databases">
        <authorList>
            <person name="Swart Estienne"/>
        </authorList>
    </citation>
    <scope>NUCLEOTIDE SEQUENCE [LARGE SCALE GENOMIC DNA]</scope>
    <source>
        <strain evidence="2 3">130c</strain>
    </source>
</reference>
<dbReference type="EMBL" id="CCKQ01004164">
    <property type="protein sequence ID" value="CDW75308.1"/>
    <property type="molecule type" value="Genomic_DNA"/>
</dbReference>
<feature type="compositionally biased region" description="Basic and acidic residues" evidence="1">
    <location>
        <begin position="202"/>
        <end position="211"/>
    </location>
</feature>
<proteinExistence type="predicted"/>
<keyword evidence="3" id="KW-1185">Reference proteome</keyword>
<dbReference type="InParanoid" id="A0A078A1F5"/>
<name>A0A078A1F5_STYLE</name>
<evidence type="ECO:0000313" key="2">
    <source>
        <dbReference type="EMBL" id="CDW75308.1"/>
    </source>
</evidence>
<dbReference type="AlphaFoldDB" id="A0A078A1F5"/>
<dbReference type="Proteomes" id="UP000039865">
    <property type="component" value="Unassembled WGS sequence"/>
</dbReference>
<organism evidence="2 3">
    <name type="scientific">Stylonychia lemnae</name>
    <name type="common">Ciliate</name>
    <dbReference type="NCBI Taxonomy" id="5949"/>
    <lineage>
        <taxon>Eukaryota</taxon>
        <taxon>Sar</taxon>
        <taxon>Alveolata</taxon>
        <taxon>Ciliophora</taxon>
        <taxon>Intramacronucleata</taxon>
        <taxon>Spirotrichea</taxon>
        <taxon>Stichotrichia</taxon>
        <taxon>Sporadotrichida</taxon>
        <taxon>Oxytrichidae</taxon>
        <taxon>Stylonychinae</taxon>
        <taxon>Stylonychia</taxon>
    </lineage>
</organism>
<evidence type="ECO:0000256" key="1">
    <source>
        <dbReference type="SAM" id="MobiDB-lite"/>
    </source>
</evidence>
<dbReference type="OrthoDB" id="322869at2759"/>
<feature type="region of interest" description="Disordered" evidence="1">
    <location>
        <begin position="192"/>
        <end position="211"/>
    </location>
</feature>
<evidence type="ECO:0000313" key="3">
    <source>
        <dbReference type="Proteomes" id="UP000039865"/>
    </source>
</evidence>
<gene>
    <name evidence="2" type="primary">Contig14539.g15495</name>
    <name evidence="2" type="ORF">STYLEM_4295</name>
</gene>
<protein>
    <submittedName>
        <fullName evidence="2">Uncharacterized protein</fullName>
    </submittedName>
</protein>
<accession>A0A078A1F5</accession>
<sequence length="217" mass="24888">MDRFIELIPSNQDKKLDKHSAAKAFKEVQQCVQQLNANQGYRVPDSHHFLVHVQGLLGKLPITDDIKATCGTNFDLLSAFQTFFVFEGDIYALTTYSCPLEKYGSFMMNEIDCFLVLGNENLYLSRKDCQETQKMIAEKNLNNVVMLLNVSCEKDHGMWEGQMENEFNNKEKNVGGVESLKHYMIEKNETVVNGANQDQEEESKQPEEKVNKKCLIF</sequence>